<sequence length="90" mass="10560">MMGKIQRLFETLVTSFGMAMIITLITGLISNQPEASIIGADYYGYPMYWLVRMPLLNRTDFLAYRFFIDLLFFWIIVSVVVIALQLIWRK</sequence>
<keyword evidence="1" id="KW-0812">Transmembrane</keyword>
<reference evidence="2 3" key="1">
    <citation type="journal article" date="2016" name="Sci. Rep.">
        <title>Metabolic traits of an uncultured archaeal lineage -MSBL1- from brine pools of the Red Sea.</title>
        <authorList>
            <person name="Mwirichia R."/>
            <person name="Alam I."/>
            <person name="Rashid M."/>
            <person name="Vinu M."/>
            <person name="Ba-Alawi W."/>
            <person name="Anthony Kamau A."/>
            <person name="Kamanda Ngugi D."/>
            <person name="Goker M."/>
            <person name="Klenk H.P."/>
            <person name="Bajic V."/>
            <person name="Stingl U."/>
        </authorList>
    </citation>
    <scope>NUCLEOTIDE SEQUENCE [LARGE SCALE GENOMIC DNA]</scope>
    <source>
        <strain evidence="2">SCGC-AAA261F19</strain>
    </source>
</reference>
<dbReference type="EMBL" id="LHXZ01000009">
    <property type="protein sequence ID" value="KXB03566.1"/>
    <property type="molecule type" value="Genomic_DNA"/>
</dbReference>
<protein>
    <submittedName>
        <fullName evidence="2">Uncharacterized protein</fullName>
    </submittedName>
</protein>
<gene>
    <name evidence="2" type="ORF">AKJ45_01235</name>
</gene>
<evidence type="ECO:0000313" key="3">
    <source>
        <dbReference type="Proteomes" id="UP000070565"/>
    </source>
</evidence>
<organism evidence="2 3">
    <name type="scientific">candidate division MSBL1 archaeon SCGC-AAA261F19</name>
    <dbReference type="NCBI Taxonomy" id="1698275"/>
    <lineage>
        <taxon>Archaea</taxon>
        <taxon>Methanobacteriati</taxon>
        <taxon>Methanobacteriota</taxon>
        <taxon>candidate division MSBL1</taxon>
    </lineage>
</organism>
<feature type="transmembrane region" description="Helical" evidence="1">
    <location>
        <begin position="12"/>
        <end position="29"/>
    </location>
</feature>
<keyword evidence="1" id="KW-0472">Membrane</keyword>
<accession>A0A133VAT7</accession>
<keyword evidence="3" id="KW-1185">Reference proteome</keyword>
<evidence type="ECO:0000256" key="1">
    <source>
        <dbReference type="SAM" id="Phobius"/>
    </source>
</evidence>
<evidence type="ECO:0000313" key="2">
    <source>
        <dbReference type="EMBL" id="KXB03566.1"/>
    </source>
</evidence>
<dbReference type="AlphaFoldDB" id="A0A133VAT7"/>
<feature type="transmembrane region" description="Helical" evidence="1">
    <location>
        <begin position="62"/>
        <end position="88"/>
    </location>
</feature>
<name>A0A133VAT7_9EURY</name>
<proteinExistence type="predicted"/>
<comment type="caution">
    <text evidence="2">The sequence shown here is derived from an EMBL/GenBank/DDBJ whole genome shotgun (WGS) entry which is preliminary data.</text>
</comment>
<keyword evidence="1" id="KW-1133">Transmembrane helix</keyword>
<dbReference type="Proteomes" id="UP000070565">
    <property type="component" value="Unassembled WGS sequence"/>
</dbReference>